<gene>
    <name evidence="2" type="ORF">GALMADRAFT_149221</name>
</gene>
<protein>
    <submittedName>
        <fullName evidence="2">Uncharacterized protein</fullName>
    </submittedName>
</protein>
<name>A0A067S4S1_GALM3</name>
<evidence type="ECO:0000313" key="3">
    <source>
        <dbReference type="Proteomes" id="UP000027222"/>
    </source>
</evidence>
<dbReference type="EMBL" id="KL142716">
    <property type="protein sequence ID" value="KDR64867.1"/>
    <property type="molecule type" value="Genomic_DNA"/>
</dbReference>
<reference evidence="3" key="1">
    <citation type="journal article" date="2014" name="Proc. Natl. Acad. Sci. U.S.A.">
        <title>Extensive sampling of basidiomycete genomes demonstrates inadequacy of the white-rot/brown-rot paradigm for wood decay fungi.</title>
        <authorList>
            <person name="Riley R."/>
            <person name="Salamov A.A."/>
            <person name="Brown D.W."/>
            <person name="Nagy L.G."/>
            <person name="Floudas D."/>
            <person name="Held B.W."/>
            <person name="Levasseur A."/>
            <person name="Lombard V."/>
            <person name="Morin E."/>
            <person name="Otillar R."/>
            <person name="Lindquist E.A."/>
            <person name="Sun H."/>
            <person name="LaButti K.M."/>
            <person name="Schmutz J."/>
            <person name="Jabbour D."/>
            <person name="Luo H."/>
            <person name="Baker S.E."/>
            <person name="Pisabarro A.G."/>
            <person name="Walton J.D."/>
            <person name="Blanchette R.A."/>
            <person name="Henrissat B."/>
            <person name="Martin F."/>
            <person name="Cullen D."/>
            <person name="Hibbett D.S."/>
            <person name="Grigoriev I.V."/>
        </authorList>
    </citation>
    <scope>NUCLEOTIDE SEQUENCE [LARGE SCALE GENOMIC DNA]</scope>
    <source>
        <strain evidence="3">CBS 339.88</strain>
    </source>
</reference>
<evidence type="ECO:0000256" key="1">
    <source>
        <dbReference type="SAM" id="MobiDB-lite"/>
    </source>
</evidence>
<dbReference type="AlphaFoldDB" id="A0A067S4S1"/>
<feature type="compositionally biased region" description="Polar residues" evidence="1">
    <location>
        <begin position="1"/>
        <end position="14"/>
    </location>
</feature>
<dbReference type="HOGENOM" id="CLU_1669510_0_0_1"/>
<sequence length="158" mass="17688">MSGQSGRLANTNPRSKARSNLLIPEPDPNPSASSESFQQRSLCARPLLGGTDHLTAESEERRPPTLRQSHLRANPKAAQRSPGSRSCCTLSAFQTRRPLPDPDPTQEPSRHPHFDDPKPDQREKDRCGDKAPNRSPRPKPRRPRKPKTPLPLEMWADP</sequence>
<feature type="compositionally biased region" description="Basic and acidic residues" evidence="1">
    <location>
        <begin position="54"/>
        <end position="63"/>
    </location>
</feature>
<feature type="region of interest" description="Disordered" evidence="1">
    <location>
        <begin position="1"/>
        <end position="158"/>
    </location>
</feature>
<proteinExistence type="predicted"/>
<accession>A0A067S4S1</accession>
<evidence type="ECO:0000313" key="2">
    <source>
        <dbReference type="EMBL" id="KDR64867.1"/>
    </source>
</evidence>
<feature type="compositionally biased region" description="Polar residues" evidence="1">
    <location>
        <begin position="30"/>
        <end position="41"/>
    </location>
</feature>
<keyword evidence="3" id="KW-1185">Reference proteome</keyword>
<feature type="compositionally biased region" description="Basic and acidic residues" evidence="1">
    <location>
        <begin position="108"/>
        <end position="132"/>
    </location>
</feature>
<feature type="compositionally biased region" description="Polar residues" evidence="1">
    <location>
        <begin position="81"/>
        <end position="94"/>
    </location>
</feature>
<organism evidence="2 3">
    <name type="scientific">Galerina marginata (strain CBS 339.88)</name>
    <dbReference type="NCBI Taxonomy" id="685588"/>
    <lineage>
        <taxon>Eukaryota</taxon>
        <taxon>Fungi</taxon>
        <taxon>Dikarya</taxon>
        <taxon>Basidiomycota</taxon>
        <taxon>Agaricomycotina</taxon>
        <taxon>Agaricomycetes</taxon>
        <taxon>Agaricomycetidae</taxon>
        <taxon>Agaricales</taxon>
        <taxon>Agaricineae</taxon>
        <taxon>Strophariaceae</taxon>
        <taxon>Galerina</taxon>
    </lineage>
</organism>
<feature type="compositionally biased region" description="Basic residues" evidence="1">
    <location>
        <begin position="136"/>
        <end position="147"/>
    </location>
</feature>
<dbReference type="Proteomes" id="UP000027222">
    <property type="component" value="Unassembled WGS sequence"/>
</dbReference>